<gene>
    <name evidence="1" type="ordered locus">Suden_0743</name>
</gene>
<sequence length="140" mass="16202">MKNIILFILVALFAGCDGVIYTNIYDKSRVGIDIKSVEIVASDEFSKKSVSEIMQSRGFLVGNSEYRLRVEHRDYKKTCTNPLSKTSSDYSFDGLVSIELFFQDKKLYNAYKDYKGEKSRELFEPLIKEMINEMEIKSSY</sequence>
<dbReference type="PROSITE" id="PS51257">
    <property type="entry name" value="PROKAR_LIPOPROTEIN"/>
    <property type="match status" value="1"/>
</dbReference>
<organism evidence="1 2">
    <name type="scientific">Sulfurimonas denitrificans (strain ATCC 33889 / DSM 1251)</name>
    <name type="common">Thiomicrospira denitrificans (strain ATCC 33889 / DSM 1251)</name>
    <dbReference type="NCBI Taxonomy" id="326298"/>
    <lineage>
        <taxon>Bacteria</taxon>
        <taxon>Pseudomonadati</taxon>
        <taxon>Campylobacterota</taxon>
        <taxon>Epsilonproteobacteria</taxon>
        <taxon>Campylobacterales</taxon>
        <taxon>Sulfurimonadaceae</taxon>
        <taxon>Sulfurimonas</taxon>
    </lineage>
</organism>
<dbReference type="EMBL" id="CP000153">
    <property type="protein sequence ID" value="ABB44022.1"/>
    <property type="molecule type" value="Genomic_DNA"/>
</dbReference>
<dbReference type="AlphaFoldDB" id="Q30SK9"/>
<name>Q30SK9_SULDN</name>
<keyword evidence="2" id="KW-1185">Reference proteome</keyword>
<evidence type="ECO:0000313" key="2">
    <source>
        <dbReference type="Proteomes" id="UP000002714"/>
    </source>
</evidence>
<evidence type="ECO:0000313" key="1">
    <source>
        <dbReference type="EMBL" id="ABB44022.1"/>
    </source>
</evidence>
<dbReference type="Proteomes" id="UP000002714">
    <property type="component" value="Chromosome"/>
</dbReference>
<dbReference type="OrthoDB" id="5334607at2"/>
<reference evidence="1 2" key="1">
    <citation type="journal article" date="2008" name="Appl. Environ. Microbiol.">
        <title>Genome of the epsilonproteobacterial chemolithoautotroph Sulfurimonas denitrificans.</title>
        <authorList>
            <person name="Sievert S.M."/>
            <person name="Scott K.M."/>
            <person name="Klotz M.G."/>
            <person name="Chain P.S.G."/>
            <person name="Hauser L.J."/>
            <person name="Hemp J."/>
            <person name="Huegler M."/>
            <person name="Land M."/>
            <person name="Lapidus A."/>
            <person name="Larimer F.W."/>
            <person name="Lucas S."/>
            <person name="Malfatti S.A."/>
            <person name="Meyer F."/>
            <person name="Paulsen I.T."/>
            <person name="Ren Q."/>
            <person name="Simon J."/>
            <person name="Bailey K."/>
            <person name="Diaz E."/>
            <person name="Fitzpatrick K.A."/>
            <person name="Glover B."/>
            <person name="Gwatney N."/>
            <person name="Korajkic A."/>
            <person name="Long A."/>
            <person name="Mobberley J.M."/>
            <person name="Pantry S.N."/>
            <person name="Pazder G."/>
            <person name="Peterson S."/>
            <person name="Quintanilla J.D."/>
            <person name="Sprinkle R."/>
            <person name="Stephens J."/>
            <person name="Thomas P."/>
            <person name="Vaughn R."/>
            <person name="Weber M.J."/>
            <person name="Wooten L.L."/>
        </authorList>
    </citation>
    <scope>NUCLEOTIDE SEQUENCE [LARGE SCALE GENOMIC DNA]</scope>
    <source>
        <strain evidence="2">ATCC 33889 / DSM 1251</strain>
    </source>
</reference>
<dbReference type="RefSeq" id="WP_011372376.1">
    <property type="nucleotide sequence ID" value="NC_007575.1"/>
</dbReference>
<proteinExistence type="predicted"/>
<evidence type="ECO:0008006" key="3">
    <source>
        <dbReference type="Google" id="ProtNLM"/>
    </source>
</evidence>
<dbReference type="KEGG" id="tdn:Suden_0743"/>
<accession>Q30SK9</accession>
<dbReference type="HOGENOM" id="CLU_1834147_0_0_7"/>
<protein>
    <recommendedName>
        <fullName evidence="3">Lipoprotein</fullName>
    </recommendedName>
</protein>